<organism evidence="1 2">
    <name type="scientific">Cyclocybe aegerita</name>
    <name type="common">Black poplar mushroom</name>
    <name type="synonym">Agrocybe aegerita</name>
    <dbReference type="NCBI Taxonomy" id="1973307"/>
    <lineage>
        <taxon>Eukaryota</taxon>
        <taxon>Fungi</taxon>
        <taxon>Dikarya</taxon>
        <taxon>Basidiomycota</taxon>
        <taxon>Agaricomycotina</taxon>
        <taxon>Agaricomycetes</taxon>
        <taxon>Agaricomycetidae</taxon>
        <taxon>Agaricales</taxon>
        <taxon>Agaricineae</taxon>
        <taxon>Bolbitiaceae</taxon>
        <taxon>Cyclocybe</taxon>
    </lineage>
</organism>
<accession>A0A8S0VX22</accession>
<keyword evidence="2" id="KW-1185">Reference proteome</keyword>
<evidence type="ECO:0000313" key="2">
    <source>
        <dbReference type="Proteomes" id="UP000467700"/>
    </source>
</evidence>
<reference evidence="1 2" key="1">
    <citation type="submission" date="2020-01" db="EMBL/GenBank/DDBJ databases">
        <authorList>
            <person name="Gupta K D."/>
        </authorList>
    </citation>
    <scope>NUCLEOTIDE SEQUENCE [LARGE SCALE GENOMIC DNA]</scope>
</reference>
<dbReference type="EMBL" id="CACVBS010000028">
    <property type="protein sequence ID" value="CAA7260041.1"/>
    <property type="molecule type" value="Genomic_DNA"/>
</dbReference>
<proteinExistence type="predicted"/>
<name>A0A8S0VX22_CYCAE</name>
<sequence length="140" mass="15760">MLSFPRNVLTSLQPSQPRQSFDDILAAADLPPPGPDFFHARRALWLTPRVPLAQRPPSSARDKLQETLSHPHAVHSDAVWNNGLEKVWRGLASGGRLKNRLPMSLIIKIIYAAWLRDKTWPVGMEAPDSDQEQQQGQEQP</sequence>
<gene>
    <name evidence="1" type="ORF">AAE3_LOCUS2472</name>
</gene>
<evidence type="ECO:0000313" key="1">
    <source>
        <dbReference type="EMBL" id="CAA7260041.1"/>
    </source>
</evidence>
<dbReference type="OrthoDB" id="3366194at2759"/>
<dbReference type="AlphaFoldDB" id="A0A8S0VX22"/>
<dbReference type="Proteomes" id="UP000467700">
    <property type="component" value="Unassembled WGS sequence"/>
</dbReference>
<comment type="caution">
    <text evidence="1">The sequence shown here is derived from an EMBL/GenBank/DDBJ whole genome shotgun (WGS) entry which is preliminary data.</text>
</comment>
<protein>
    <submittedName>
        <fullName evidence="1">Uncharacterized protein</fullName>
    </submittedName>
</protein>